<gene>
    <name evidence="1" type="ORF">AU255_06130</name>
</gene>
<evidence type="ECO:0000313" key="2">
    <source>
        <dbReference type="Proteomes" id="UP000191980"/>
    </source>
</evidence>
<dbReference type="PANTHER" id="PTHR43083">
    <property type="entry name" value="MANNAN POLYMERASE II"/>
    <property type="match status" value="1"/>
</dbReference>
<dbReference type="AlphaFoldDB" id="A0A1V8M7A1"/>
<proteinExistence type="predicted"/>
<evidence type="ECO:0008006" key="3">
    <source>
        <dbReference type="Google" id="ProtNLM"/>
    </source>
</evidence>
<sequence>MNTAPEILILTPIKNAANHLETYFTNLLKLSYPNAHISLGILEGDSRDDSYQMVLQRKPELIKHFSNVGIWQKNYGYHVSDTIPRWQPSIQPMRRNILARSRNYLLSKALQEQQWVLWLDVDIIEYPADIIEQLLATKKNIVHPNCVLEYGGLSFDQNAWRGQNKQFLSQLRDEGPLVKLDSVGGTMLLIAADLHRDGLIFPPFRYRPSSPIKLPNDTLFIETEGLGLMARDMGQYLWGMPNLEIKHK</sequence>
<reference evidence="1 2" key="1">
    <citation type="submission" date="2015-12" db="EMBL/GenBank/DDBJ databases">
        <authorList>
            <person name="Shamseldin A."/>
            <person name="Moawad H."/>
            <person name="Abd El-Rahim W.M."/>
            <person name="Sadowsky M.J."/>
        </authorList>
    </citation>
    <scope>NUCLEOTIDE SEQUENCE [LARGE SCALE GENOMIC DNA]</scope>
    <source>
        <strain evidence="1 2">WF1</strain>
    </source>
</reference>
<dbReference type="Pfam" id="PF03452">
    <property type="entry name" value="Anp1"/>
    <property type="match status" value="2"/>
</dbReference>
<dbReference type="SUPFAM" id="SSF53448">
    <property type="entry name" value="Nucleotide-diphospho-sugar transferases"/>
    <property type="match status" value="1"/>
</dbReference>
<dbReference type="Gene3D" id="3.90.550.10">
    <property type="entry name" value="Spore Coat Polysaccharide Biosynthesis Protein SpsA, Chain A"/>
    <property type="match status" value="1"/>
</dbReference>
<name>A0A1V8M7A1_9GAMM</name>
<dbReference type="Proteomes" id="UP000191980">
    <property type="component" value="Unassembled WGS sequence"/>
</dbReference>
<dbReference type="OrthoDB" id="9802987at2"/>
<organism evidence="1 2">
    <name type="scientific">Methyloprofundus sedimenti</name>
    <dbReference type="NCBI Taxonomy" id="1420851"/>
    <lineage>
        <taxon>Bacteria</taxon>
        <taxon>Pseudomonadati</taxon>
        <taxon>Pseudomonadota</taxon>
        <taxon>Gammaproteobacteria</taxon>
        <taxon>Methylococcales</taxon>
        <taxon>Methylococcaceae</taxon>
        <taxon>Methyloprofundus</taxon>
    </lineage>
</organism>
<evidence type="ECO:0000313" key="1">
    <source>
        <dbReference type="EMBL" id="OQK17454.1"/>
    </source>
</evidence>
<dbReference type="PANTHER" id="PTHR43083:SF6">
    <property type="entry name" value="MANNAN POLYMERASE COMPLEXES SUBUNIT MNN9"/>
    <property type="match status" value="1"/>
</dbReference>
<dbReference type="RefSeq" id="WP_080522063.1">
    <property type="nucleotide sequence ID" value="NZ_LPUF01000001.1"/>
</dbReference>
<dbReference type="InterPro" id="IPR052086">
    <property type="entry name" value="Mannan_Polymerase_Subunit"/>
</dbReference>
<keyword evidence="2" id="KW-1185">Reference proteome</keyword>
<protein>
    <recommendedName>
        <fullName evidence="3">Glycosyltransferase</fullName>
    </recommendedName>
</protein>
<accession>A0A1V8M7A1</accession>
<dbReference type="InterPro" id="IPR029044">
    <property type="entry name" value="Nucleotide-diphossugar_trans"/>
</dbReference>
<dbReference type="STRING" id="1420851.AU255_06130"/>
<comment type="caution">
    <text evidence="1">The sequence shown here is derived from an EMBL/GenBank/DDBJ whole genome shotgun (WGS) entry which is preliminary data.</text>
</comment>
<dbReference type="EMBL" id="LPUF01000001">
    <property type="protein sequence ID" value="OQK17454.1"/>
    <property type="molecule type" value="Genomic_DNA"/>
</dbReference>